<feature type="compositionally biased region" description="Polar residues" evidence="1">
    <location>
        <begin position="680"/>
        <end position="692"/>
    </location>
</feature>
<feature type="compositionally biased region" description="Acidic residues" evidence="1">
    <location>
        <begin position="1112"/>
        <end position="1124"/>
    </location>
</feature>
<feature type="compositionally biased region" description="Polar residues" evidence="1">
    <location>
        <begin position="1042"/>
        <end position="1060"/>
    </location>
</feature>
<feature type="compositionally biased region" description="Acidic residues" evidence="1">
    <location>
        <begin position="1143"/>
        <end position="1154"/>
    </location>
</feature>
<feature type="region of interest" description="Disordered" evidence="1">
    <location>
        <begin position="669"/>
        <end position="838"/>
    </location>
</feature>
<keyword evidence="3" id="KW-1185">Reference proteome</keyword>
<feature type="compositionally biased region" description="Low complexity" evidence="1">
    <location>
        <begin position="896"/>
        <end position="909"/>
    </location>
</feature>
<feature type="compositionally biased region" description="Acidic residues" evidence="1">
    <location>
        <begin position="1328"/>
        <end position="1347"/>
    </location>
</feature>
<comment type="caution">
    <text evidence="2">The sequence shown here is derived from an EMBL/GenBank/DDBJ whole genome shotgun (WGS) entry which is preliminary data.</text>
</comment>
<sequence length="1347" mass="145692">MGSFSASVASPSQAGSAAPGSAEFVAIQLGPRALGCNHFPKYRSSLEGNDQRYPAVLGFFHQSQSRQSKGCVSILETCKLCVSCLFQATPDGYVFWSGIAKACSPDASSRKKENWLASPASSGNYPPFFQAGVEGFSGLFPGAISSTPGLQPSIVAIPKVPGAKQAWGWIDAQRKPFYIDQLHLAKRPWSHHAEKAAELDVAIVQKFGIPFTGIGKQKAPEPKSSTVSSPPGPSHPFARPPGPVMQPHGRTASSPGHLQQEVKSSRNPRIPINSTARSSTTRSVSSSDFADELFTSQSSDVSLSFSPRPPQSGSSFQPQSQPINPTASPPGRPIGSEYPSSLVPGPPKTKEVKRKPVKAYGDPSSSKTLAELSDTTSTSPSVPSLSKQQKSAPHYATYGQKSEILPENQSGHQFKPVSSFSEATTQQTPQQNFYHISNHAVNHNIRQSSQQTFNGAMGATVQPLASSGSAVPVAKSQPIVQRQQATRVAGSQRETAAGSSGSGSKDTKVVQKTSQSGYQQINSDDKRPLDVGSQRQVNTSSLGSGAKSNQSMQHIMQAIPQQSFDPSVHQNIQQKNIQQHNLQQQIKNNIQPNFQQSSAQTVRQDLPQPLKQAPGRVHSAGGTHQITLGSSGLKAGVKQGSQGAPQQTTQRNIQQPPLQGTVQNVKQVPQRPLLQPSPKQPQRSLGPTSKQPPQQPSHKDPSQNNRHMYSGINPTGKQATKGQALRDSVDQQGRGLGDKTKGVGKPILEAKGPITSRSQPKNKPSDKSDKKKLDAPGRVSGKDRSATKKPDATAHDGGKPKTKHAKGAKSLSKGTHGDKSHERGNKPLKKSGDKHSKLGGKAIAGVAAGAVGAGVMTYVINNSHSTQETNITNDHLLQQSVMYEAGPGHESDAHLSPDNTDSDSNTSDSPSDDESQDTSSDEGEGNWEDADLESETKSFSDVESTGFEGFGQPETNTSEQEHDVQAMATEQFFQPGDYDGDTTDNDSNHGHSHSMREADVENLYNGQGWDDKSDDADNGQAPDFRGEHTPWTFDDENRNVYDHNQYSGNYHTSIDASGSVQGAWDGNQHNDEHEAHGEETSPDDEANAHWEGRSEVTSDSDDPGNDQRLDDTYENTEGESENDEIWNGYHTTADAGGVHEDPDNTDEENYDEQSYDNAIATDNWPTGHDEYEGPHSGSENGDGIGDQVNAWNNNPSQDWQEDDIGEEQDHFEQQGYQDDDQDSLSGPGYLEQHHESDEDENDGPGNDEYFGQHASEMGAEYEPQQGFELEEDEAGSDQEQYYQDDGQDGIYNPGYLEQHNAFEVNEDYEANDNGYYENDGSEMNGGYEPEEFGEGGEGEYDDGDYYN</sequence>
<dbReference type="EMBL" id="CABFNS010000963">
    <property type="protein sequence ID" value="VUC37403.1"/>
    <property type="molecule type" value="Genomic_DNA"/>
</dbReference>
<evidence type="ECO:0000256" key="1">
    <source>
        <dbReference type="SAM" id="MobiDB-lite"/>
    </source>
</evidence>
<feature type="region of interest" description="Disordered" evidence="1">
    <location>
        <begin position="610"/>
        <end position="657"/>
    </location>
</feature>
<feature type="compositionally biased region" description="Low complexity" evidence="1">
    <location>
        <begin position="311"/>
        <end position="322"/>
    </location>
</feature>
<evidence type="ECO:0000313" key="3">
    <source>
        <dbReference type="Proteomes" id="UP000766486"/>
    </source>
</evidence>
<feature type="compositionally biased region" description="Basic and acidic residues" evidence="1">
    <location>
        <begin position="1068"/>
        <end position="1079"/>
    </location>
</feature>
<feature type="compositionally biased region" description="Low complexity" evidence="1">
    <location>
        <begin position="274"/>
        <end position="284"/>
    </location>
</feature>
<feature type="compositionally biased region" description="Polar residues" evidence="1">
    <location>
        <begin position="702"/>
        <end position="721"/>
    </location>
</feature>
<feature type="compositionally biased region" description="Basic and acidic residues" evidence="1">
    <location>
        <begin position="815"/>
        <end position="836"/>
    </location>
</feature>
<gene>
    <name evidence="2" type="ORF">CLO192961_LOCUS470015</name>
</gene>
<evidence type="ECO:0000313" key="2">
    <source>
        <dbReference type="EMBL" id="VUC37403.1"/>
    </source>
</evidence>
<feature type="region of interest" description="Disordered" evidence="1">
    <location>
        <begin position="473"/>
        <end position="550"/>
    </location>
</feature>
<feature type="compositionally biased region" description="Polar residues" evidence="1">
    <location>
        <begin position="869"/>
        <end position="881"/>
    </location>
</feature>
<protein>
    <recommendedName>
        <fullName evidence="4">WW domain-containing protein</fullName>
    </recommendedName>
</protein>
<proteinExistence type="predicted"/>
<dbReference type="Proteomes" id="UP000766486">
    <property type="component" value="Unassembled WGS sequence"/>
</dbReference>
<accession>A0ABY6V1B4</accession>
<evidence type="ECO:0008006" key="4">
    <source>
        <dbReference type="Google" id="ProtNLM"/>
    </source>
</evidence>
<feature type="region of interest" description="Disordered" evidence="1">
    <location>
        <begin position="213"/>
        <end position="284"/>
    </location>
</feature>
<feature type="compositionally biased region" description="Polar residues" evidence="1">
    <location>
        <begin position="533"/>
        <end position="550"/>
    </location>
</feature>
<feature type="compositionally biased region" description="Polar residues" evidence="1">
    <location>
        <begin position="1189"/>
        <end position="1198"/>
    </location>
</feature>
<feature type="compositionally biased region" description="Acidic residues" evidence="1">
    <location>
        <begin position="910"/>
        <end position="933"/>
    </location>
</feature>
<feature type="compositionally biased region" description="Polar residues" evidence="1">
    <location>
        <begin position="492"/>
        <end position="522"/>
    </location>
</feature>
<feature type="compositionally biased region" description="Polar residues" evidence="1">
    <location>
        <begin position="639"/>
        <end position="657"/>
    </location>
</feature>
<feature type="compositionally biased region" description="Basic and acidic residues" evidence="1">
    <location>
        <begin position="986"/>
        <end position="999"/>
    </location>
</feature>
<organism evidence="2 3">
    <name type="scientific">Bionectria ochroleuca</name>
    <name type="common">Gliocladium roseum</name>
    <dbReference type="NCBI Taxonomy" id="29856"/>
    <lineage>
        <taxon>Eukaryota</taxon>
        <taxon>Fungi</taxon>
        <taxon>Dikarya</taxon>
        <taxon>Ascomycota</taxon>
        <taxon>Pezizomycotina</taxon>
        <taxon>Sordariomycetes</taxon>
        <taxon>Hypocreomycetidae</taxon>
        <taxon>Hypocreales</taxon>
        <taxon>Bionectriaceae</taxon>
        <taxon>Clonostachys</taxon>
    </lineage>
</organism>
<feature type="compositionally biased region" description="Basic and acidic residues" evidence="1">
    <location>
        <begin position="763"/>
        <end position="799"/>
    </location>
</feature>
<feature type="region of interest" description="Disordered" evidence="1">
    <location>
        <begin position="300"/>
        <end position="430"/>
    </location>
</feature>
<feature type="compositionally biased region" description="Low complexity" evidence="1">
    <location>
        <begin position="372"/>
        <end position="386"/>
    </location>
</feature>
<feature type="region of interest" description="Disordered" evidence="1">
    <location>
        <begin position="1311"/>
        <end position="1347"/>
    </location>
</feature>
<name>A0ABY6V1B4_BIOOC</name>
<feature type="region of interest" description="Disordered" evidence="1">
    <location>
        <begin position="869"/>
        <end position="1292"/>
    </location>
</feature>
<feature type="compositionally biased region" description="Pro residues" evidence="1">
    <location>
        <begin position="230"/>
        <end position="244"/>
    </location>
</feature>
<feature type="compositionally biased region" description="Basic and acidic residues" evidence="1">
    <location>
        <begin position="1086"/>
        <end position="1096"/>
    </location>
</feature>
<feature type="compositionally biased region" description="Polar residues" evidence="1">
    <location>
        <begin position="251"/>
        <end position="267"/>
    </location>
</feature>
<feature type="compositionally biased region" description="Polar residues" evidence="1">
    <location>
        <begin position="407"/>
        <end position="430"/>
    </location>
</feature>
<reference evidence="2 3" key="1">
    <citation type="submission" date="2019-06" db="EMBL/GenBank/DDBJ databases">
        <authorList>
            <person name="Broberg M."/>
        </authorList>
    </citation>
    <scope>NUCLEOTIDE SEQUENCE [LARGE SCALE GENOMIC DNA]</scope>
</reference>